<proteinExistence type="predicted"/>
<organism evidence="1">
    <name type="scientific">marine sediment metagenome</name>
    <dbReference type="NCBI Taxonomy" id="412755"/>
    <lineage>
        <taxon>unclassified sequences</taxon>
        <taxon>metagenomes</taxon>
        <taxon>ecological metagenomes</taxon>
    </lineage>
</organism>
<protein>
    <recommendedName>
        <fullName evidence="2">Metallo-beta-lactamase domain-containing protein</fullName>
    </recommendedName>
</protein>
<gene>
    <name evidence="1" type="ORF">S06H3_33328</name>
</gene>
<dbReference type="InterPro" id="IPR036866">
    <property type="entry name" value="RibonucZ/Hydroxyglut_hydro"/>
</dbReference>
<dbReference type="Pfam" id="PF13483">
    <property type="entry name" value="Lactamase_B_3"/>
    <property type="match status" value="1"/>
</dbReference>
<dbReference type="EMBL" id="BARV01019883">
    <property type="protein sequence ID" value="GAI21058.1"/>
    <property type="molecule type" value="Genomic_DNA"/>
</dbReference>
<dbReference type="AlphaFoldDB" id="X1LPQ4"/>
<reference evidence="1" key="1">
    <citation type="journal article" date="2014" name="Front. Microbiol.">
        <title>High frequency of phylogenetically diverse reductive dehalogenase-homologous genes in deep subseafloor sedimentary metagenomes.</title>
        <authorList>
            <person name="Kawai M."/>
            <person name="Futagami T."/>
            <person name="Toyoda A."/>
            <person name="Takaki Y."/>
            <person name="Nishi S."/>
            <person name="Hori S."/>
            <person name="Arai W."/>
            <person name="Tsubouchi T."/>
            <person name="Morono Y."/>
            <person name="Uchiyama I."/>
            <person name="Ito T."/>
            <person name="Fujiyama A."/>
            <person name="Inagaki F."/>
            <person name="Takami H."/>
        </authorList>
    </citation>
    <scope>NUCLEOTIDE SEQUENCE</scope>
    <source>
        <strain evidence="1">Expedition CK06-06</strain>
    </source>
</reference>
<evidence type="ECO:0008006" key="2">
    <source>
        <dbReference type="Google" id="ProtNLM"/>
    </source>
</evidence>
<comment type="caution">
    <text evidence="1">The sequence shown here is derived from an EMBL/GenBank/DDBJ whole genome shotgun (WGS) entry which is preliminary data.</text>
</comment>
<accession>X1LPQ4</accession>
<feature type="non-terminal residue" evidence="1">
    <location>
        <position position="49"/>
    </location>
</feature>
<evidence type="ECO:0000313" key="1">
    <source>
        <dbReference type="EMBL" id="GAI21058.1"/>
    </source>
</evidence>
<dbReference type="Gene3D" id="3.60.15.10">
    <property type="entry name" value="Ribonuclease Z/Hydroxyacylglutathione hydrolase-like"/>
    <property type="match status" value="1"/>
</dbReference>
<sequence length="49" mass="5272">MIIKWLGHACFLITSEEGLKVITDPYTVGGGINYSPIKEVADIVVVSHG</sequence>
<name>X1LPQ4_9ZZZZ</name>